<evidence type="ECO:0000256" key="11">
    <source>
        <dbReference type="SAM" id="MobiDB-lite"/>
    </source>
</evidence>
<dbReference type="InterPro" id="IPR003656">
    <property type="entry name" value="Znf_BED"/>
</dbReference>
<evidence type="ECO:0000256" key="3">
    <source>
        <dbReference type="ARBA" id="ARBA00022723"/>
    </source>
</evidence>
<dbReference type="InterPro" id="IPR025525">
    <property type="entry name" value="hAT-like_transposase_RNase-H"/>
</dbReference>
<dbReference type="PROSITE" id="PS50808">
    <property type="entry name" value="ZF_BED"/>
    <property type="match status" value="1"/>
</dbReference>
<evidence type="ECO:0000259" key="12">
    <source>
        <dbReference type="PROSITE" id="PS50808"/>
    </source>
</evidence>
<evidence type="ECO:0000256" key="2">
    <source>
        <dbReference type="ARBA" id="ARBA00011738"/>
    </source>
</evidence>
<feature type="compositionally biased region" description="Acidic residues" evidence="11">
    <location>
        <begin position="17"/>
        <end position="26"/>
    </location>
</feature>
<keyword evidence="9" id="KW-0539">Nucleus</keyword>
<dbReference type="GO" id="GO:0003677">
    <property type="term" value="F:DNA binding"/>
    <property type="evidence" value="ECO:0007669"/>
    <property type="project" value="UniProtKB-KW"/>
</dbReference>
<keyword evidence="4 10" id="KW-0863">Zinc-finger</keyword>
<evidence type="ECO:0000256" key="10">
    <source>
        <dbReference type="PROSITE-ProRule" id="PRU00027"/>
    </source>
</evidence>
<dbReference type="eggNOG" id="KOG1121">
    <property type="taxonomic scope" value="Eukaryota"/>
</dbReference>
<dbReference type="SUPFAM" id="SSF53098">
    <property type="entry name" value="Ribonuclease H-like"/>
    <property type="match status" value="1"/>
</dbReference>
<dbReference type="OrthoDB" id="1714351at2759"/>
<evidence type="ECO:0000256" key="6">
    <source>
        <dbReference type="ARBA" id="ARBA00023015"/>
    </source>
</evidence>
<dbReference type="EMBL" id="KQ090241">
    <property type="protein sequence ID" value="KMS98900.1"/>
    <property type="molecule type" value="Genomic_DNA"/>
</dbReference>
<evidence type="ECO:0000256" key="9">
    <source>
        <dbReference type="ARBA" id="ARBA00023242"/>
    </source>
</evidence>
<keyword evidence="14" id="KW-1185">Reference proteome</keyword>
<keyword evidence="5" id="KW-0862">Zinc</keyword>
<keyword evidence="7" id="KW-0238">DNA-binding</keyword>
<dbReference type="InterPro" id="IPR008906">
    <property type="entry name" value="HATC_C_dom"/>
</dbReference>
<accession>A0A0J8E6R9</accession>
<dbReference type="SMART" id="SM00614">
    <property type="entry name" value="ZnF_BED"/>
    <property type="match status" value="1"/>
</dbReference>
<feature type="domain" description="BED-type" evidence="12">
    <location>
        <begin position="46"/>
        <end position="109"/>
    </location>
</feature>
<gene>
    <name evidence="13" type="ORF">BVRB_3g067910</name>
</gene>
<proteinExistence type="predicted"/>
<dbReference type="Gramene" id="KMS98900">
    <property type="protein sequence ID" value="KMS98900"/>
    <property type="gene ID" value="BVRB_3g067910"/>
</dbReference>
<dbReference type="SUPFAM" id="SSF140996">
    <property type="entry name" value="Hermes dimerisation domain"/>
    <property type="match status" value="1"/>
</dbReference>
<dbReference type="OMA" id="YALTAHY"/>
<keyword evidence="3" id="KW-0479">Metal-binding</keyword>
<dbReference type="InterPro" id="IPR052035">
    <property type="entry name" value="ZnF_BED_domain_contain"/>
</dbReference>
<dbReference type="Pfam" id="PF02892">
    <property type="entry name" value="zf-BED"/>
    <property type="match status" value="1"/>
</dbReference>
<comment type="subcellular location">
    <subcellularLocation>
        <location evidence="1">Nucleus</location>
    </subcellularLocation>
</comment>
<evidence type="ECO:0000256" key="5">
    <source>
        <dbReference type="ARBA" id="ARBA00022833"/>
    </source>
</evidence>
<feature type="region of interest" description="Disordered" evidence="11">
    <location>
        <begin position="1"/>
        <end position="45"/>
    </location>
</feature>
<sequence>METTSEDTPKTVGTSLDGDENEEIEGFIDKVERQTTKTAQKRKSTKERSDIWDHFTKFIAKGQGKCKCNYCGMSYKCAPRVNGTSTYRKHLYKCSKFPLNKCKQPEPNQTQLTFQSFVNEDGEQEGSVKNFIFNYDKCRKGLAYMVIVDELPFRFVEGQGFRHFCSLMTNKFHVPSRITVARDCYEIFMEERVKLKTFLKTNCRKVCLTTDTWTSIQKINYMCLTAHFIDNDWKLNKRILNFCPISSHKGEAIGKAIEKCLLAWGIENVMTVTVDNASSNDTAIVYLKKRLNNWGTSVVKGEFLHVRCIAHIMNLVVTDGLKLVSDSVHRVRNAVRFVRSSSNRVEKFKRCAVAEKISTQSMLCLDVPTRWNSTYLMLNTAVKFINAFERFDGEDNHYHDDLWDVNGYGNGLGKPVFEDWDHVKNLIILLEAFYSLTLRVSGSSYVTSDTYFHEVTDVDCLLKQWCDSSNEDFKSMALKMKEKCDKYWGDPTKFNVMLFLSAVLDPRYKWECVEYGICQMYESDVALAVCTRVKKAFRDIFDEYSHKGSLGANRPACTQSGVPYSTGVDIETSKENKGIIRARYKKLKATKEDGDSKSEIEKYLDEETVEDVDDFDILKWWKTNTSRFPTLSLIARDVLAIPVSTVASESAFSTGGRVLDPFRSSLTPKIVEALVCGQDWLRASPVDVEEKMEEIEKLESDISKISLAPSLIDIE</sequence>
<evidence type="ECO:0000256" key="4">
    <source>
        <dbReference type="ARBA" id="ARBA00022771"/>
    </source>
</evidence>
<dbReference type="GO" id="GO:0046983">
    <property type="term" value="F:protein dimerization activity"/>
    <property type="evidence" value="ECO:0007669"/>
    <property type="project" value="InterPro"/>
</dbReference>
<dbReference type="InterPro" id="IPR012337">
    <property type="entry name" value="RNaseH-like_sf"/>
</dbReference>
<dbReference type="Pfam" id="PF14372">
    <property type="entry name" value="hAT-like_RNase-H"/>
    <property type="match status" value="1"/>
</dbReference>
<name>A0A0J8E6R9_BETVV</name>
<organism evidence="13 14">
    <name type="scientific">Beta vulgaris subsp. vulgaris</name>
    <name type="common">Beet</name>
    <dbReference type="NCBI Taxonomy" id="3555"/>
    <lineage>
        <taxon>Eukaryota</taxon>
        <taxon>Viridiplantae</taxon>
        <taxon>Streptophyta</taxon>
        <taxon>Embryophyta</taxon>
        <taxon>Tracheophyta</taxon>
        <taxon>Spermatophyta</taxon>
        <taxon>Magnoliopsida</taxon>
        <taxon>eudicotyledons</taxon>
        <taxon>Gunneridae</taxon>
        <taxon>Pentapetalae</taxon>
        <taxon>Caryophyllales</taxon>
        <taxon>Chenopodiaceae</taxon>
        <taxon>Betoideae</taxon>
        <taxon>Beta</taxon>
    </lineage>
</organism>
<keyword evidence="8" id="KW-0804">Transcription</keyword>
<dbReference type="PANTHER" id="PTHR46481">
    <property type="entry name" value="ZINC FINGER BED DOMAIN-CONTAINING PROTEIN 4"/>
    <property type="match status" value="1"/>
</dbReference>
<dbReference type="AlphaFoldDB" id="A0A0J8E6R9"/>
<dbReference type="GO" id="GO:0005634">
    <property type="term" value="C:nucleus"/>
    <property type="evidence" value="ECO:0007669"/>
    <property type="project" value="UniProtKB-SubCell"/>
</dbReference>
<protein>
    <recommendedName>
        <fullName evidence="12">BED-type domain-containing protein</fullName>
    </recommendedName>
</protein>
<comment type="subunit">
    <text evidence="2">Homodimer.</text>
</comment>
<evidence type="ECO:0000256" key="1">
    <source>
        <dbReference type="ARBA" id="ARBA00004123"/>
    </source>
</evidence>
<dbReference type="GO" id="GO:0008270">
    <property type="term" value="F:zinc ion binding"/>
    <property type="evidence" value="ECO:0007669"/>
    <property type="project" value="UniProtKB-KW"/>
</dbReference>
<dbReference type="PANTHER" id="PTHR46481:SF7">
    <property type="entry name" value="ZINC FINGER BED DOMAIN-CONTAINING PROTEIN RICESLEEPER 2-LIKE"/>
    <property type="match status" value="1"/>
</dbReference>
<evidence type="ECO:0000256" key="7">
    <source>
        <dbReference type="ARBA" id="ARBA00023125"/>
    </source>
</evidence>
<dbReference type="Proteomes" id="UP000035740">
    <property type="component" value="Unassembled WGS sequence"/>
</dbReference>
<reference evidence="13 14" key="1">
    <citation type="journal article" date="2014" name="Nature">
        <title>The genome of the recently domesticated crop plant sugar beet (Beta vulgaris).</title>
        <authorList>
            <person name="Dohm J.C."/>
            <person name="Minoche A.E."/>
            <person name="Holtgrawe D."/>
            <person name="Capella-Gutierrez S."/>
            <person name="Zakrzewski F."/>
            <person name="Tafer H."/>
            <person name="Rupp O."/>
            <person name="Sorensen T.R."/>
            <person name="Stracke R."/>
            <person name="Reinhardt R."/>
            <person name="Goesmann A."/>
            <person name="Kraft T."/>
            <person name="Schulz B."/>
            <person name="Stadler P.F."/>
            <person name="Schmidt T."/>
            <person name="Gabaldon T."/>
            <person name="Lehrach H."/>
            <person name="Weisshaar B."/>
            <person name="Himmelbauer H."/>
        </authorList>
    </citation>
    <scope>NUCLEOTIDE SEQUENCE [LARGE SCALE GENOMIC DNA]</scope>
    <source>
        <tissue evidence="13">Taproot</tissue>
    </source>
</reference>
<evidence type="ECO:0000313" key="13">
    <source>
        <dbReference type="EMBL" id="KMS98900.1"/>
    </source>
</evidence>
<keyword evidence="6" id="KW-0805">Transcription regulation</keyword>
<dbReference type="Pfam" id="PF05699">
    <property type="entry name" value="Dimer_Tnp_hAT"/>
    <property type="match status" value="1"/>
</dbReference>
<evidence type="ECO:0000313" key="14">
    <source>
        <dbReference type="Proteomes" id="UP000035740"/>
    </source>
</evidence>
<evidence type="ECO:0000256" key="8">
    <source>
        <dbReference type="ARBA" id="ARBA00023163"/>
    </source>
</evidence>